<keyword evidence="4" id="KW-0378">Hydrolase</keyword>
<gene>
    <name evidence="11" type="ORF">SAMN04488505_101215</name>
</gene>
<evidence type="ECO:0000256" key="4">
    <source>
        <dbReference type="ARBA" id="ARBA00022801"/>
    </source>
</evidence>
<dbReference type="Gene3D" id="3.20.190.10">
    <property type="entry name" value="MutM-like, N-terminal"/>
    <property type="match status" value="1"/>
</dbReference>
<evidence type="ECO:0000259" key="10">
    <source>
        <dbReference type="PROSITE" id="PS51068"/>
    </source>
</evidence>
<keyword evidence="7" id="KW-0456">Lyase</keyword>
<evidence type="ECO:0000313" key="12">
    <source>
        <dbReference type="Proteomes" id="UP000198984"/>
    </source>
</evidence>
<dbReference type="InterPro" id="IPR012319">
    <property type="entry name" value="FPG_cat"/>
</dbReference>
<protein>
    <submittedName>
        <fullName evidence="11">Formamidopyrimidine-DNA glycosylase</fullName>
    </submittedName>
</protein>
<keyword evidence="9" id="KW-0326">Glycosidase</keyword>
<evidence type="ECO:0000313" key="11">
    <source>
        <dbReference type="EMBL" id="SEK44640.1"/>
    </source>
</evidence>
<keyword evidence="5" id="KW-0238">DNA-binding</keyword>
<dbReference type="SMART" id="SM00898">
    <property type="entry name" value="Fapy_DNA_glyco"/>
    <property type="match status" value="1"/>
</dbReference>
<dbReference type="STRING" id="573321.SAMN04488505_101215"/>
<dbReference type="InterPro" id="IPR015886">
    <property type="entry name" value="H2TH_FPG"/>
</dbReference>
<name>A0A1H7H6K9_9BACT</name>
<evidence type="ECO:0000256" key="1">
    <source>
        <dbReference type="ARBA" id="ARBA00001668"/>
    </source>
</evidence>
<dbReference type="GO" id="GO:0008270">
    <property type="term" value="F:zinc ion binding"/>
    <property type="evidence" value="ECO:0007669"/>
    <property type="project" value="InterPro"/>
</dbReference>
<sequence>MPELPDLQVFSRNLEKTLAGKTLQKVIVHNSKKLNVSAAVLQKTLKGQKLKKVHRVGKELHFDFDSGDVLALHLMLRGQLHLFEKKNTHKHTVIELLFDDDTGLAMTDGFGQATPTLNPEEREAIDALSPKMTAAFLKEQLSKTKGNIKNLLLDQHIIRGIGNAYADEILWDAGISPFSSSQKIPEAKIKALAKSIKDVLHKAEKEILKTHPDIISGEVRDFMDIHNPKKTHSPSGATIQHKAVGGRKTYYTEEQELFD</sequence>
<dbReference type="GO" id="GO:0003684">
    <property type="term" value="F:damaged DNA binding"/>
    <property type="evidence" value="ECO:0007669"/>
    <property type="project" value="InterPro"/>
</dbReference>
<dbReference type="InterPro" id="IPR010979">
    <property type="entry name" value="Ribosomal_uS13-like_H2TH"/>
</dbReference>
<dbReference type="SMART" id="SM01232">
    <property type="entry name" value="H2TH"/>
    <property type="match status" value="1"/>
</dbReference>
<proteinExistence type="inferred from homology"/>
<keyword evidence="6" id="KW-0234">DNA repair</keyword>
<evidence type="ECO:0000256" key="7">
    <source>
        <dbReference type="ARBA" id="ARBA00023239"/>
    </source>
</evidence>
<reference evidence="11 12" key="1">
    <citation type="submission" date="2016-10" db="EMBL/GenBank/DDBJ databases">
        <authorList>
            <person name="de Groot N.N."/>
        </authorList>
    </citation>
    <scope>NUCLEOTIDE SEQUENCE [LARGE SCALE GENOMIC DNA]</scope>
    <source>
        <strain evidence="11 12">DSM 21039</strain>
    </source>
</reference>
<dbReference type="GO" id="GO:0034039">
    <property type="term" value="F:8-oxo-7,8-dihydroguanine DNA N-glycosylase activity"/>
    <property type="evidence" value="ECO:0007669"/>
    <property type="project" value="TreeGrafter"/>
</dbReference>
<dbReference type="RefSeq" id="WP_089906300.1">
    <property type="nucleotide sequence ID" value="NZ_FOBB01000001.1"/>
</dbReference>
<comment type="similarity">
    <text evidence="2">Belongs to the FPG family.</text>
</comment>
<accession>A0A1H7H6K9</accession>
<dbReference type="Gene3D" id="1.10.8.50">
    <property type="match status" value="1"/>
</dbReference>
<dbReference type="PANTHER" id="PTHR22993:SF9">
    <property type="entry name" value="FORMAMIDOPYRIMIDINE-DNA GLYCOSYLASE"/>
    <property type="match status" value="1"/>
</dbReference>
<organism evidence="11 12">
    <name type="scientific">Chitinophaga rupis</name>
    <dbReference type="NCBI Taxonomy" id="573321"/>
    <lineage>
        <taxon>Bacteria</taxon>
        <taxon>Pseudomonadati</taxon>
        <taxon>Bacteroidota</taxon>
        <taxon>Chitinophagia</taxon>
        <taxon>Chitinophagales</taxon>
        <taxon>Chitinophagaceae</taxon>
        <taxon>Chitinophaga</taxon>
    </lineage>
</organism>
<dbReference type="SUPFAM" id="SSF46946">
    <property type="entry name" value="S13-like H2TH domain"/>
    <property type="match status" value="1"/>
</dbReference>
<dbReference type="PROSITE" id="PS51068">
    <property type="entry name" value="FPG_CAT"/>
    <property type="match status" value="1"/>
</dbReference>
<evidence type="ECO:0000256" key="5">
    <source>
        <dbReference type="ARBA" id="ARBA00023125"/>
    </source>
</evidence>
<dbReference type="Pfam" id="PF06831">
    <property type="entry name" value="H2TH"/>
    <property type="match status" value="1"/>
</dbReference>
<dbReference type="InterPro" id="IPR035937">
    <property type="entry name" value="FPG_N"/>
</dbReference>
<evidence type="ECO:0000256" key="8">
    <source>
        <dbReference type="ARBA" id="ARBA00023268"/>
    </source>
</evidence>
<dbReference type="PANTHER" id="PTHR22993">
    <property type="entry name" value="FORMAMIDOPYRIMIDINE-DNA GLYCOSYLASE"/>
    <property type="match status" value="1"/>
</dbReference>
<keyword evidence="12" id="KW-1185">Reference proteome</keyword>
<feature type="domain" description="Formamidopyrimidine-DNA glycosylase catalytic" evidence="10">
    <location>
        <begin position="2"/>
        <end position="105"/>
    </location>
</feature>
<dbReference type="Proteomes" id="UP000198984">
    <property type="component" value="Unassembled WGS sequence"/>
</dbReference>
<dbReference type="Pfam" id="PF01149">
    <property type="entry name" value="Fapy_DNA_glyco"/>
    <property type="match status" value="1"/>
</dbReference>
<dbReference type="AlphaFoldDB" id="A0A1H7H6K9"/>
<comment type="catalytic activity">
    <reaction evidence="1">
        <text>Hydrolysis of DNA containing ring-opened 7-methylguanine residues, releasing 2,6-diamino-4-hydroxy-5-(N-methyl)formamidopyrimidine.</text>
        <dbReference type="EC" id="3.2.2.23"/>
    </reaction>
</comment>
<evidence type="ECO:0000256" key="6">
    <source>
        <dbReference type="ARBA" id="ARBA00023204"/>
    </source>
</evidence>
<dbReference type="OrthoDB" id="9800855at2"/>
<evidence type="ECO:0000256" key="9">
    <source>
        <dbReference type="ARBA" id="ARBA00023295"/>
    </source>
</evidence>
<keyword evidence="3" id="KW-0227">DNA damage</keyword>
<dbReference type="EMBL" id="FOBB01000001">
    <property type="protein sequence ID" value="SEK44640.1"/>
    <property type="molecule type" value="Genomic_DNA"/>
</dbReference>
<dbReference type="GO" id="GO:0016829">
    <property type="term" value="F:lyase activity"/>
    <property type="evidence" value="ECO:0007669"/>
    <property type="project" value="UniProtKB-KW"/>
</dbReference>
<evidence type="ECO:0000256" key="3">
    <source>
        <dbReference type="ARBA" id="ARBA00022763"/>
    </source>
</evidence>
<dbReference type="GO" id="GO:0006284">
    <property type="term" value="P:base-excision repair"/>
    <property type="evidence" value="ECO:0007669"/>
    <property type="project" value="InterPro"/>
</dbReference>
<dbReference type="GO" id="GO:0003906">
    <property type="term" value="F:DNA-(apurinic or apyrimidinic site) endonuclease activity"/>
    <property type="evidence" value="ECO:0007669"/>
    <property type="project" value="InterPro"/>
</dbReference>
<evidence type="ECO:0000256" key="2">
    <source>
        <dbReference type="ARBA" id="ARBA00009409"/>
    </source>
</evidence>
<dbReference type="SUPFAM" id="SSF81624">
    <property type="entry name" value="N-terminal domain of MutM-like DNA repair proteins"/>
    <property type="match status" value="1"/>
</dbReference>
<keyword evidence="8" id="KW-0511">Multifunctional enzyme</keyword>